<feature type="region of interest" description="Disordered" evidence="11">
    <location>
        <begin position="1219"/>
        <end position="1239"/>
    </location>
</feature>
<keyword evidence="9" id="KW-0539">Nucleus</keyword>
<evidence type="ECO:0000259" key="15">
    <source>
        <dbReference type="PROSITE" id="PS51204"/>
    </source>
</evidence>
<comment type="subcellular location">
    <subcellularLocation>
        <location evidence="1">Nucleus</location>
    </subcellularLocation>
</comment>
<dbReference type="GO" id="GO:0006260">
    <property type="term" value="P:DNA replication"/>
    <property type="evidence" value="ECO:0007669"/>
    <property type="project" value="UniProtKB-KW"/>
</dbReference>
<keyword evidence="7 10" id="KW-0103">Bromodomain</keyword>
<reference evidence="17 18" key="2">
    <citation type="journal article" date="2012" name="Open Biol.">
        <title>Characteristics of nucleosomes and linker DNA regions on the genome of the basidiomycete Mixia osmundae revealed by mono- and dinucleosome mapping.</title>
        <authorList>
            <person name="Nishida H."/>
            <person name="Kondo S."/>
            <person name="Matsumoto T."/>
            <person name="Suzuki Y."/>
            <person name="Yoshikawa H."/>
            <person name="Taylor T.D."/>
            <person name="Sugiyama J."/>
        </authorList>
    </citation>
    <scope>NUCLEOTIDE SEQUENCE [LARGE SCALE GENOMIC DNA]</scope>
    <source>
        <strain evidence="18">CBS 9802 / IAM 14324 / JCM 22182 / KY 12970</strain>
    </source>
</reference>
<dbReference type="PROSITE" id="PS51194">
    <property type="entry name" value="HELICASE_CTER"/>
    <property type="match status" value="1"/>
</dbReference>
<evidence type="ECO:0000313" key="18">
    <source>
        <dbReference type="Proteomes" id="UP000009131"/>
    </source>
</evidence>
<evidence type="ECO:0000256" key="11">
    <source>
        <dbReference type="SAM" id="MobiDB-lite"/>
    </source>
</evidence>
<dbReference type="Pfam" id="PF00176">
    <property type="entry name" value="SNF2-rel_dom"/>
    <property type="match status" value="1"/>
</dbReference>
<dbReference type="InterPro" id="IPR029295">
    <property type="entry name" value="SnAC"/>
</dbReference>
<dbReference type="Pfam" id="PF22062">
    <property type="entry name" value="OB_DPOA2"/>
    <property type="match status" value="1"/>
</dbReference>
<evidence type="ECO:0000256" key="3">
    <source>
        <dbReference type="ARBA" id="ARBA00022741"/>
    </source>
</evidence>
<dbReference type="InterPro" id="IPR014978">
    <property type="entry name" value="Gln-Leu-Gln_QLQ"/>
</dbReference>
<dbReference type="Pfam" id="PF00439">
    <property type="entry name" value="Bromodomain"/>
    <property type="match status" value="1"/>
</dbReference>
<feature type="compositionally biased region" description="Low complexity" evidence="11">
    <location>
        <begin position="112"/>
        <end position="131"/>
    </location>
</feature>
<evidence type="ECO:0000256" key="7">
    <source>
        <dbReference type="ARBA" id="ARBA00023117"/>
    </source>
</evidence>
<organism evidence="17 18">
    <name type="scientific">Mixia osmundae (strain CBS 9802 / IAM 14324 / JCM 22182 / KY 12970)</name>
    <dbReference type="NCBI Taxonomy" id="764103"/>
    <lineage>
        <taxon>Eukaryota</taxon>
        <taxon>Fungi</taxon>
        <taxon>Dikarya</taxon>
        <taxon>Basidiomycota</taxon>
        <taxon>Pucciniomycotina</taxon>
        <taxon>Mixiomycetes</taxon>
        <taxon>Mixiales</taxon>
        <taxon>Mixiaceae</taxon>
        <taxon>Mixia</taxon>
    </lineage>
</organism>
<dbReference type="GO" id="GO:0006338">
    <property type="term" value="P:chromatin remodeling"/>
    <property type="evidence" value="ECO:0007669"/>
    <property type="project" value="UniProtKB-ARBA"/>
</dbReference>
<evidence type="ECO:0000256" key="2">
    <source>
        <dbReference type="ARBA" id="ARBA00022705"/>
    </source>
</evidence>
<dbReference type="PANTHER" id="PTHR10799">
    <property type="entry name" value="SNF2/RAD54 HELICASE FAMILY"/>
    <property type="match status" value="1"/>
</dbReference>
<evidence type="ECO:0000259" key="13">
    <source>
        <dbReference type="PROSITE" id="PS51192"/>
    </source>
</evidence>
<evidence type="ECO:0000256" key="4">
    <source>
        <dbReference type="ARBA" id="ARBA00022801"/>
    </source>
</evidence>
<keyword evidence="3" id="KW-0547">Nucleotide-binding</keyword>
<evidence type="ECO:0000259" key="12">
    <source>
        <dbReference type="PROSITE" id="PS50014"/>
    </source>
</evidence>
<dbReference type="GO" id="GO:0016787">
    <property type="term" value="F:hydrolase activity"/>
    <property type="evidence" value="ECO:0007669"/>
    <property type="project" value="UniProtKB-KW"/>
</dbReference>
<dbReference type="eggNOG" id="KOG1625">
    <property type="taxonomic scope" value="Eukaryota"/>
</dbReference>
<dbReference type="InterPro" id="IPR038718">
    <property type="entry name" value="SNF2-like_sf"/>
</dbReference>
<dbReference type="PROSITE" id="PS51666">
    <property type="entry name" value="QLQ"/>
    <property type="match status" value="1"/>
</dbReference>
<dbReference type="SMART" id="SM01314">
    <property type="entry name" value="SnAC"/>
    <property type="match status" value="1"/>
</dbReference>
<keyword evidence="8" id="KW-0804">Transcription</keyword>
<dbReference type="GO" id="GO:0042393">
    <property type="term" value="F:histone binding"/>
    <property type="evidence" value="ECO:0007669"/>
    <property type="project" value="InterPro"/>
</dbReference>
<dbReference type="InterPro" id="IPR014012">
    <property type="entry name" value="HSA_dom"/>
</dbReference>
<dbReference type="InterPro" id="IPR036427">
    <property type="entry name" value="Bromodomain-like_sf"/>
</dbReference>
<dbReference type="Pfam" id="PF00271">
    <property type="entry name" value="Helicase_C"/>
    <property type="match status" value="1"/>
</dbReference>
<dbReference type="OrthoDB" id="5857104at2759"/>
<dbReference type="FunCoup" id="G7E0I2">
    <property type="interactions" value="650"/>
</dbReference>
<evidence type="ECO:0000256" key="6">
    <source>
        <dbReference type="ARBA" id="ARBA00023015"/>
    </source>
</evidence>
<feature type="compositionally biased region" description="Polar residues" evidence="11">
    <location>
        <begin position="213"/>
        <end position="233"/>
    </location>
</feature>
<dbReference type="Gene3D" id="3.40.50.10810">
    <property type="entry name" value="Tandem AAA-ATPase domain"/>
    <property type="match status" value="1"/>
</dbReference>
<keyword evidence="6" id="KW-0805">Transcription regulation</keyword>
<dbReference type="Pfam" id="PF14619">
    <property type="entry name" value="SnAC"/>
    <property type="match status" value="1"/>
</dbReference>
<dbReference type="GO" id="GO:0006355">
    <property type="term" value="P:regulation of DNA-templated transcription"/>
    <property type="evidence" value="ECO:0007669"/>
    <property type="project" value="InterPro"/>
</dbReference>
<sequence length="2172" mass="239730">MVEGPLNGLAAVNGAETASSSSQQPGHGNVQGQMAQGSSNGVGTSASNSPDGAQPPLINTQAQAKFQNMISRIQYLRSQGAQEGEHPELTRLIEVLRSMGIARAASRQNQADAAAAQAQAQASRMNAAPASNGMATEEAPKSNGLAASAPAGLTAPASPPLVQFTPAQYASLKCQIYAFKCISKGVQIPAALQEAVNSPTKALDFVQSSAFPANVPGSTQTPSTSKPVETAQASGAPAPPAAEAKASPKSEKSPEEEAIIARLAEIAAEDAQDELDMAAEYASEIYPYNSFVLPLVSLRDGTQQEARSAPPRLPTHPRLRTLPAMLVPTLMPEGLDPQTLFEERERYIQTMIQMRMRELQELPLALPDGASALGGLDAMPSARLKAIIELKALQLLNKQKALREDVVLGANRATALSLVNDRTALRRHKRYTIRDARATESLERKQKLDREQRAKKKHLDQLDVVIKHGQALDYAHRVQAVNAQKIGKAVLRLHSEAEKEDQKRVERVSKERLKALRNDDEEAYLKLIDTAKDTRITHLIKQTDTYLDSLAQAVVAQQNDAIHSDSLNAAMIRPEDAAVDQGGQPETVNEAAFGAAPVFTEEETATETTKKVDYYNVAHKIKETVSEQPHILIGGQLKDYQIKGLQWMISLYNNRLNGILADEMGLGKTIQTISLITYLIERKKQNGPFLIIVPLSTVPNWVLEFDRWAPSVSVVTYKGSPNARKEQANKIRSNDFQVLLTTFEYIIKDRPLLSKIKWVHMIIDEGHRMKNANSKLSTTLSGFYSSRYRLILTGTPLQNNLPELWALLNFVLPKIFNSVKSFDEWFNAPFANTGGGDRIDLNEEESMLVIRRLHKVLRPFLLRRLKKDVESELPDKVERLVRCKMSALQSKLYKQLREHGGLLSELKDSAGKPKGMKGLKNTIMQLRKLCNHPFAFEAVETAMLNHVRMTNYRVTQVEIDNLLWRTSGKFELLDRILPKLFRTGHRVLMFFQMTVIMDIMQDFLRLRGIDNLRLDGSTNQDERAGLLAAFNKPDSQYKIFLLSTRAGGLGLNLQSADTVILYDSDWNPHQDLQAQDRAHRIGQKKEVRILRLVTEKSVEEQVLATARRKVDIDKKVIQGGKFDNKSTAEEREAFFEAILAEADADDDDEGDLGDEELNEILARGSDEMVVFAQMDVERKRKELNDWRASGHKGPAPERLITETELPDIYKIEVDAAELNKDDDDPVGRGHRQRTEVHYNDGLTDDQFLDAIDDDETDLQEAIEKKRARKEKRATNKARREAQLDDSNVNTPTADSGLDSDTDSRKRKRASATASVEPTTRDEEDAKSKKRRKTGAGATSGAPVNALKDRVKAIINSVVASLEDTTTDNEAIEFDLLGPFVDPVDVKMYPDYAMIIQRPMCVKRIRQQANSGRYKSFQALHEDFVLIFQNARMFNDDASPIYIAADILENAFTSAWEKALKETEPASRSPSVAPIASTKSMHKRSAVSTPMADSSDKEDEPPVRPMQKIKLRLGGGAGGGKSAHKVKRKVVSSDEEPSDSDDSSYCPPLELKSASRRGLPRALRGSLHSSWLMHSAVKQESSALRRKSGANEISSLFDNVATPLGKKTRLNAGSAKSSLSTPLPSHRHTPHGSSSPVHGDMLKTPFAGSRFANGASPMTPAASPYATRKDVGEIVESLNSHLTAIDQRATASTSKLELASHADPKSYDYRYMYEKLLARSEVLDNQIDQCATLLCHEYSISLEDVGNPCVPCMDDIVCVGRVCLESDTAKLNDASIWFESSRLLSSGSRVPLKFEQDLKVRGGVPGENAVGFYPGLLLGLRGRNTGGGHFSVKEILLMPPVLSPMTAPAKLMEYQHGEQSMAGLPMSIIVANGPYTLDGDLEYTPLEDLSQSIMKLKPHLVILLGPFIDGNHPLIRQGAMLEPPKQIFRNKVATRIQAMLDAVPALTILLVPSLRDLLNAHVAFPQSPYAREAELGLSKRAKLLPNPTVFSVNEVTFGITSVDSLFHLRSSEHVQAATPVRDEAQAMDAEPVANAKDALSRACRHILRQRTFYPLFPAPVLKGRPGEADEILNLDVTHQDLLQIGNDGVDVLILPSRLKAFAKIVDGVVTINPASLTKGHSGGTFARLTIHPSRRGEFMRGQGEDIDGLKPFDAEEVMDHRIYERCRVDLVRV</sequence>
<dbReference type="RefSeq" id="XP_014566935.1">
    <property type="nucleotide sequence ID" value="XM_014711449.1"/>
</dbReference>
<dbReference type="PROSITE" id="PS00018">
    <property type="entry name" value="EF_HAND_1"/>
    <property type="match status" value="1"/>
</dbReference>
<dbReference type="EMBL" id="BABT02000078">
    <property type="protein sequence ID" value="GAA96342.1"/>
    <property type="molecule type" value="Genomic_DNA"/>
</dbReference>
<dbReference type="Pfam" id="PF07529">
    <property type="entry name" value="HSA"/>
    <property type="match status" value="1"/>
</dbReference>
<evidence type="ECO:0008006" key="19">
    <source>
        <dbReference type="Google" id="ProtNLM"/>
    </source>
</evidence>
<dbReference type="InterPro" id="IPR049730">
    <property type="entry name" value="SNF2/RAD54-like_C"/>
</dbReference>
<feature type="region of interest" description="Disordered" evidence="11">
    <location>
        <begin position="1462"/>
        <end position="1558"/>
    </location>
</feature>
<dbReference type="STRING" id="764103.G7E0I2"/>
<evidence type="ECO:0000313" key="17">
    <source>
        <dbReference type="EMBL" id="GAA96342.1"/>
    </source>
</evidence>
<dbReference type="PROSITE" id="PS50014">
    <property type="entry name" value="BROMODOMAIN_2"/>
    <property type="match status" value="1"/>
</dbReference>
<comment type="caution">
    <text evidence="17">The sequence shown here is derived from an EMBL/GenBank/DDBJ whole genome shotgun (WGS) entry which is preliminary data.</text>
</comment>
<dbReference type="FunFam" id="3.40.50.10810:FF:000008">
    <property type="entry name" value="Chromatin structure-remodeling complex subunit snf21"/>
    <property type="match status" value="1"/>
</dbReference>
<feature type="compositionally biased region" description="Basic residues" evidence="11">
    <location>
        <begin position="1265"/>
        <end position="1276"/>
    </location>
</feature>
<dbReference type="CDD" id="cd04369">
    <property type="entry name" value="Bromodomain"/>
    <property type="match status" value="1"/>
</dbReference>
<feature type="domain" description="Helicase C-terminal" evidence="14">
    <location>
        <begin position="972"/>
        <end position="1133"/>
    </location>
</feature>
<feature type="compositionally biased region" description="Polar residues" evidence="11">
    <location>
        <begin position="1613"/>
        <end position="1622"/>
    </location>
</feature>
<dbReference type="GO" id="GO:0005524">
    <property type="term" value="F:ATP binding"/>
    <property type="evidence" value="ECO:0007669"/>
    <property type="project" value="InterPro"/>
</dbReference>
<dbReference type="InParanoid" id="G7E0I2"/>
<gene>
    <name evidence="17" type="primary">Mo03008</name>
    <name evidence="17" type="ORF">E5Q_03008</name>
</gene>
<evidence type="ECO:0000256" key="5">
    <source>
        <dbReference type="ARBA" id="ARBA00022840"/>
    </source>
</evidence>
<feature type="compositionally biased region" description="Polar residues" evidence="11">
    <location>
        <begin position="1284"/>
        <end position="1293"/>
    </location>
</feature>
<feature type="domain" description="Helicase ATP-binding" evidence="13">
    <location>
        <begin position="649"/>
        <end position="814"/>
    </location>
</feature>
<feature type="region of interest" description="Disordered" evidence="11">
    <location>
        <begin position="213"/>
        <end position="256"/>
    </location>
</feature>
<dbReference type="InterPro" id="IPR001650">
    <property type="entry name" value="Helicase_C-like"/>
</dbReference>
<evidence type="ECO:0000256" key="9">
    <source>
        <dbReference type="ARBA" id="ARBA00023242"/>
    </source>
</evidence>
<feature type="compositionally biased region" description="Polar residues" evidence="11">
    <location>
        <begin position="16"/>
        <end position="57"/>
    </location>
</feature>
<dbReference type="SMART" id="SM00297">
    <property type="entry name" value="BROMO"/>
    <property type="match status" value="1"/>
</dbReference>
<dbReference type="CDD" id="cd18793">
    <property type="entry name" value="SF2_C_SNF"/>
    <property type="match status" value="1"/>
</dbReference>
<dbReference type="SMART" id="SM00951">
    <property type="entry name" value="QLQ"/>
    <property type="match status" value="1"/>
</dbReference>
<name>G7E0I2_MIXOS</name>
<dbReference type="InterPro" id="IPR001487">
    <property type="entry name" value="Bromodomain"/>
</dbReference>
<dbReference type="InterPro" id="IPR018247">
    <property type="entry name" value="EF_Hand_1_Ca_BS"/>
</dbReference>
<dbReference type="SMART" id="SM00487">
    <property type="entry name" value="DEXDc"/>
    <property type="match status" value="1"/>
</dbReference>
<keyword evidence="5" id="KW-0067">ATP-binding</keyword>
<evidence type="ECO:0000259" key="14">
    <source>
        <dbReference type="PROSITE" id="PS51194"/>
    </source>
</evidence>
<dbReference type="SMART" id="SM00490">
    <property type="entry name" value="HELICc"/>
    <property type="match status" value="1"/>
</dbReference>
<dbReference type="InterPro" id="IPR027417">
    <property type="entry name" value="P-loop_NTPase"/>
</dbReference>
<dbReference type="Gene3D" id="3.60.21.60">
    <property type="match status" value="2"/>
</dbReference>
<dbReference type="InterPro" id="IPR007185">
    <property type="entry name" value="DNA_pol_a/d/e_bsu"/>
</dbReference>
<dbReference type="Proteomes" id="UP000009131">
    <property type="component" value="Unassembled WGS sequence"/>
</dbReference>
<dbReference type="Gene3D" id="1.20.5.170">
    <property type="match status" value="1"/>
</dbReference>
<accession>G7E0I2</accession>
<proteinExistence type="predicted"/>
<feature type="compositionally biased region" description="Basic and acidic residues" evidence="11">
    <location>
        <begin position="246"/>
        <end position="255"/>
    </location>
</feature>
<feature type="region of interest" description="Disordered" evidence="11">
    <location>
        <begin position="1265"/>
        <end position="1342"/>
    </location>
</feature>
<evidence type="ECO:0000256" key="1">
    <source>
        <dbReference type="ARBA" id="ARBA00004123"/>
    </source>
</evidence>
<dbReference type="Pfam" id="PF04042">
    <property type="entry name" value="DNA_pol_E_B"/>
    <property type="match status" value="1"/>
</dbReference>
<dbReference type="InterPro" id="IPR014001">
    <property type="entry name" value="Helicase_ATP-bd"/>
</dbReference>
<dbReference type="HOGENOM" id="CLU_000315_15_3_1"/>
<evidence type="ECO:0000256" key="8">
    <source>
        <dbReference type="ARBA" id="ARBA00023163"/>
    </source>
</evidence>
<evidence type="ECO:0000256" key="10">
    <source>
        <dbReference type="PROSITE-ProRule" id="PRU00035"/>
    </source>
</evidence>
<dbReference type="SUPFAM" id="SSF52540">
    <property type="entry name" value="P-loop containing nucleoside triphosphate hydrolases"/>
    <property type="match status" value="2"/>
</dbReference>
<dbReference type="CDD" id="cd17996">
    <property type="entry name" value="DEXHc_SMARCA2_SMARCA4"/>
    <property type="match status" value="1"/>
</dbReference>
<feature type="domain" description="HSA" evidence="15">
    <location>
        <begin position="446"/>
        <end position="518"/>
    </location>
</feature>
<dbReference type="Gene3D" id="3.40.50.300">
    <property type="entry name" value="P-loop containing nucleotide triphosphate hydrolases"/>
    <property type="match status" value="1"/>
</dbReference>
<dbReference type="Pfam" id="PF08880">
    <property type="entry name" value="QLQ"/>
    <property type="match status" value="1"/>
</dbReference>
<dbReference type="SMART" id="SM00573">
    <property type="entry name" value="HSA"/>
    <property type="match status" value="1"/>
</dbReference>
<dbReference type="SUPFAM" id="SSF47370">
    <property type="entry name" value="Bromodomain"/>
    <property type="match status" value="1"/>
</dbReference>
<feature type="region of interest" description="Disordered" evidence="11">
    <location>
        <begin position="1606"/>
        <end position="1639"/>
    </location>
</feature>
<feature type="region of interest" description="Disordered" evidence="11">
    <location>
        <begin position="112"/>
        <end position="151"/>
    </location>
</feature>
<dbReference type="PRINTS" id="PR00503">
    <property type="entry name" value="BROMODOMAIN"/>
</dbReference>
<dbReference type="Gene3D" id="1.20.920.10">
    <property type="entry name" value="Bromodomain-like"/>
    <property type="match status" value="1"/>
</dbReference>
<feature type="domain" description="QLQ" evidence="16">
    <location>
        <begin position="163"/>
        <end position="198"/>
    </location>
</feature>
<keyword evidence="18" id="KW-1185">Reference proteome</keyword>
<feature type="region of interest" description="Disordered" evidence="11">
    <location>
        <begin position="1"/>
        <end position="57"/>
    </location>
</feature>
<dbReference type="OMA" id="HRIYERC"/>
<dbReference type="GO" id="GO:0003677">
    <property type="term" value="F:DNA binding"/>
    <property type="evidence" value="ECO:0007669"/>
    <property type="project" value="InterPro"/>
</dbReference>
<evidence type="ECO:0000259" key="16">
    <source>
        <dbReference type="PROSITE" id="PS51666"/>
    </source>
</evidence>
<keyword evidence="4" id="KW-0378">Hydrolase</keyword>
<keyword evidence="2" id="KW-0235">DNA replication</keyword>
<dbReference type="PROSITE" id="PS51192">
    <property type="entry name" value="HELICASE_ATP_BIND_1"/>
    <property type="match status" value="1"/>
</dbReference>
<feature type="compositionally biased region" description="Acidic residues" evidence="11">
    <location>
        <begin position="1532"/>
        <end position="1541"/>
    </location>
</feature>
<protein>
    <recommendedName>
        <fullName evidence="19">DNA polymerase alpha subunit B</fullName>
    </recommendedName>
</protein>
<dbReference type="PROSITE" id="PS51204">
    <property type="entry name" value="HSA"/>
    <property type="match status" value="1"/>
</dbReference>
<dbReference type="eggNOG" id="KOG0386">
    <property type="taxonomic scope" value="Eukaryota"/>
</dbReference>
<feature type="domain" description="Bromo" evidence="12">
    <location>
        <begin position="1371"/>
        <end position="1441"/>
    </location>
</feature>
<dbReference type="InterPro" id="IPR000330">
    <property type="entry name" value="SNF2_N"/>
</dbReference>
<dbReference type="InterPro" id="IPR054300">
    <property type="entry name" value="OB_DPOA2"/>
</dbReference>
<dbReference type="GO" id="GO:0005634">
    <property type="term" value="C:nucleus"/>
    <property type="evidence" value="ECO:0007669"/>
    <property type="project" value="UniProtKB-SubCell"/>
</dbReference>
<reference evidence="17 18" key="1">
    <citation type="journal article" date="2011" name="J. Gen. Appl. Microbiol.">
        <title>Draft genome sequencing of the enigmatic basidiomycete Mixia osmundae.</title>
        <authorList>
            <person name="Nishida H."/>
            <person name="Nagatsuka Y."/>
            <person name="Sugiyama J."/>
        </authorList>
    </citation>
    <scope>NUCLEOTIDE SEQUENCE [LARGE SCALE GENOMIC DNA]</scope>
    <source>
        <strain evidence="18">CBS 9802 / IAM 14324 / JCM 22182 / KY 12970</strain>
    </source>
</reference>